<evidence type="ECO:0000313" key="2">
    <source>
        <dbReference type="Proteomes" id="UP001177260"/>
    </source>
</evidence>
<keyword evidence="2" id="KW-1185">Reference proteome</keyword>
<sequence>MPRFTDTSTHVIDGSTDTTSLRPRMRTRTRTGCWTCREAGYKCDEQKPFCGRCKRLEIRCQGYEIRCRWRPVRPQGSTSQHRPVAVDSSRSPSLGSRSACLPVNPLSSRDSRLLHYWTANLSGLLSASGAPSENNPFVVHLGAMLLEPGSLQSVVLSMSASHLACLTNDSSLQVVADRHQQTALNRLRTLVGDPVQSRSQATLAAVLMMLVSTRLFADEEDTTHCVANHLQGASAMITQRFNGRARAPLTSTERFLLSVFCYHDILSSVSRGASPLWESTSEFSAVEDIAHTRRITAVLHLVARISQLQQLKIADANLPGCSFHVTAAAIEISLQGLGPLSSGDSRDSSREREIESTVQAYRHAAFIYLYRVWFDVGAPSPTTLEHVEQCLSALEEVPATSPLASAHGWPLFTAGCESILPSQRDLVRARFDQMYATRRFPSLRRIKGDMEEVWTRKDAEQRVAGLDGMSKVDCIQVILHRRGREVNFT</sequence>
<reference evidence="1 2" key="1">
    <citation type="journal article" date="2023" name="ACS Omega">
        <title>Identification of the Neoaspergillic Acid Biosynthesis Gene Cluster by Establishing an In Vitro CRISPR-Ribonucleoprotein Genetic System in Aspergillus melleus.</title>
        <authorList>
            <person name="Yuan B."/>
            <person name="Grau M.F."/>
            <person name="Murata R.M."/>
            <person name="Torok T."/>
            <person name="Venkateswaran K."/>
            <person name="Stajich J.E."/>
            <person name="Wang C.C.C."/>
        </authorList>
    </citation>
    <scope>NUCLEOTIDE SEQUENCE [LARGE SCALE GENOMIC DNA]</scope>
    <source>
        <strain evidence="1 2">IMV 1140</strain>
    </source>
</reference>
<protein>
    <submittedName>
        <fullName evidence="1">Uncharacterized protein</fullName>
    </submittedName>
</protein>
<name>A0ACC3APS6_9EURO</name>
<comment type="caution">
    <text evidence="1">The sequence shown here is derived from an EMBL/GenBank/DDBJ whole genome shotgun (WGS) entry which is preliminary data.</text>
</comment>
<dbReference type="Proteomes" id="UP001177260">
    <property type="component" value="Unassembled WGS sequence"/>
</dbReference>
<evidence type="ECO:0000313" key="1">
    <source>
        <dbReference type="EMBL" id="KAK1139419.1"/>
    </source>
</evidence>
<accession>A0ACC3APS6</accession>
<gene>
    <name evidence="1" type="ORF">N8T08_000782</name>
</gene>
<proteinExistence type="predicted"/>
<organism evidence="1 2">
    <name type="scientific">Aspergillus melleus</name>
    <dbReference type="NCBI Taxonomy" id="138277"/>
    <lineage>
        <taxon>Eukaryota</taxon>
        <taxon>Fungi</taxon>
        <taxon>Dikarya</taxon>
        <taxon>Ascomycota</taxon>
        <taxon>Pezizomycotina</taxon>
        <taxon>Eurotiomycetes</taxon>
        <taxon>Eurotiomycetidae</taxon>
        <taxon>Eurotiales</taxon>
        <taxon>Aspergillaceae</taxon>
        <taxon>Aspergillus</taxon>
        <taxon>Aspergillus subgen. Circumdati</taxon>
    </lineage>
</organism>
<dbReference type="EMBL" id="JAOPJF010000108">
    <property type="protein sequence ID" value="KAK1139419.1"/>
    <property type="molecule type" value="Genomic_DNA"/>
</dbReference>